<dbReference type="PANTHER" id="PTHR23287:SF16">
    <property type="entry name" value="TECTONIN BETA-PROPELLER REPEAT-CONTAINING PROTEIN 2"/>
    <property type="match status" value="1"/>
</dbReference>
<evidence type="ECO:0000259" key="2">
    <source>
        <dbReference type="Pfam" id="PF23756"/>
    </source>
</evidence>
<feature type="compositionally biased region" description="Basic and acidic residues" evidence="1">
    <location>
        <begin position="427"/>
        <end position="436"/>
    </location>
</feature>
<feature type="region of interest" description="Disordered" evidence="1">
    <location>
        <begin position="489"/>
        <end position="587"/>
    </location>
</feature>
<evidence type="ECO:0000256" key="1">
    <source>
        <dbReference type="SAM" id="MobiDB-lite"/>
    </source>
</evidence>
<dbReference type="Pfam" id="PF23756">
    <property type="entry name" value="Beta-prop_HPS5"/>
    <property type="match status" value="1"/>
</dbReference>
<evidence type="ECO:0000313" key="3">
    <source>
        <dbReference type="EMBL" id="RMX38785.1"/>
    </source>
</evidence>
<dbReference type="InterPro" id="IPR036322">
    <property type="entry name" value="WD40_repeat_dom_sf"/>
</dbReference>
<protein>
    <recommendedName>
        <fullName evidence="2">HPS5-like beta-propeller domain-containing protein</fullName>
    </recommendedName>
</protein>
<dbReference type="GO" id="GO:0005737">
    <property type="term" value="C:cytoplasm"/>
    <property type="evidence" value="ECO:0007669"/>
    <property type="project" value="GOC"/>
</dbReference>
<dbReference type="InterPro" id="IPR009091">
    <property type="entry name" value="RCC1/BLIP-II"/>
</dbReference>
<dbReference type="InterPro" id="IPR056499">
    <property type="entry name" value="Beta-prop_HPS5-like"/>
</dbReference>
<dbReference type="SUPFAM" id="SSF50985">
    <property type="entry name" value="RCC1/BLIP-II"/>
    <property type="match status" value="1"/>
</dbReference>
<reference evidence="3 4" key="1">
    <citation type="journal article" date="2018" name="Sci. Rep.">
        <title>Comparative analysis of the Pocillopora damicornis genome highlights role of immune system in coral evolution.</title>
        <authorList>
            <person name="Cunning R."/>
            <person name="Bay R.A."/>
            <person name="Gillette P."/>
            <person name="Baker A.C."/>
            <person name="Traylor-Knowles N."/>
        </authorList>
    </citation>
    <scope>NUCLEOTIDE SEQUENCE [LARGE SCALE GENOMIC DNA]</scope>
    <source>
        <strain evidence="3">RSMAS</strain>
        <tissue evidence="3">Whole animal</tissue>
    </source>
</reference>
<feature type="domain" description="HPS5-like beta-propeller" evidence="2">
    <location>
        <begin position="67"/>
        <end position="382"/>
    </location>
</feature>
<dbReference type="OrthoDB" id="9930272at2759"/>
<dbReference type="SUPFAM" id="SSF50978">
    <property type="entry name" value="WD40 repeat-like"/>
    <property type="match status" value="1"/>
</dbReference>
<dbReference type="GO" id="GO:0032527">
    <property type="term" value="P:protein exit from endoplasmic reticulum"/>
    <property type="evidence" value="ECO:0007669"/>
    <property type="project" value="TreeGrafter"/>
</dbReference>
<sequence length="1400" mass="154329">MEKSQDFIIGRDTVLAELEPLSDLLDSLPHKAQFGPKNLVGHVWDKTREHGVKNLFNTLKERVQENTKSIPIEYTCVDVSFDAIVLGTNIGVIFLFDRTCKKLSRLPSEVTHEPARCTKLLPTHSYTAVGFNSGLVTIFTFVLASQGFGKPQTMHVSGAHNSPVACLEWSPDGELLYTGDALGTVFVTVTNFQKGLTQTAMMFQEASPIVQLSYSWEALLISSRKRTVLWNFGNEQVTQIGQKERKSPGQFGALFYPPAKRTADGKSKESLEIYTSRPGLRLWTADVNGKVSVTLMYKGLTNENPPGISTLDPPPPCLTKLPKDYQAQFGPLRLYHGQFFVTWDVSRLWVLDTSPCALVGYHGDLGDIVDVSTVGHEIYVLQRGGQRQLMKLSLIPKLANPLLDVVALLERSFKEDEEDGLQPHQESSVERKDPRLPEGIPNGGNASKPPSCETESNKVEAETAVAAGPDPFKKYQEIRHQEFGEIVFRKNKKSKKKANKGVEPLRKTAAQSHDDVEDQPAENNTPSEHPDLLLPPDSDKNRSDAVDLPDSALNRLSNISSDFDSAERTSGENQDSEGEGGDNYTSPHLMVVHVTKEGAQEKHEVREDVSYSSCVTQEDSRCQNDSVTIQDSCVTKVELTVEHEGNVTWFENADKCSTSPSSANMSDETLSPDNSLCMDSVSLSTSTMIEDSAVTEDSTLSPEDSLSTDYLPDIYSNTPVNISDATFSDASVEKSTRSKTRLRNMSGLGSASSLKEGSDVPTDSEGTPPVYLDLEGAEELSDTASWSRYLSRRTMSDAEIVNHEDAPALEGSFSSTGSGSSLSKSPGSTKEGLRLLADSWADYNPPGQGYVQFVAVSDTHIWCITSYENIFYCPTHYSVVNWTQLAGSAKMIAVNNTGDVIWSIDRKNYAYARLGVSKNHLTGTRWQPVEKDMRYLNGDIFVRTSISNNCPTGKGWRTICTDSRFMQVSCFDGLAWFLDRGNIIHVYKGDNSSRPGEKENWETLKDISAKWVCLGIEGVAWIVDTKGCIWFTNVASENPTGGTWYQVSLGQYLMQNRSLLETLWSWVVRDDVKLLTASPKAGVWLLGSVGSLQASHGHLLGARWDPVTPQGIAQSVSWSHMSAGSSKGDKGHVLALQPNGELICLQLGNRPVTVEPPRGKVLKLISASGSSLWAITHNFKVVQRSGISDAYPQGVSWVEVRLSQFGIGKVYHLSCGALSTWAVDDAGKIFLRIGKEDSSDPSVTQAWIPVEGASLPGCRFAKIAVSPSDRVVWAVDDRNNVYARQDVTPSFPIGTRWEVVPGTGVRDLAISEHMVWAICPNGDIVCRYGVSKDNCLGHYWKKVPGNFELISVTPDDELWAIDQNGQLFLRKTQHFYGTQSPFRPRTYSAIFSGEEDWEFI</sequence>
<dbReference type="Proteomes" id="UP000275408">
    <property type="component" value="Unassembled WGS sequence"/>
</dbReference>
<dbReference type="STRING" id="46731.A0A3M6TBM6"/>
<keyword evidence="4" id="KW-1185">Reference proteome</keyword>
<dbReference type="SMART" id="SM00706">
    <property type="entry name" value="TECPR"/>
    <property type="match status" value="8"/>
</dbReference>
<dbReference type="Pfam" id="PF06462">
    <property type="entry name" value="Hyd_WA"/>
    <property type="match status" value="1"/>
</dbReference>
<gene>
    <name evidence="3" type="ORF">pdam_00017689</name>
</gene>
<feature type="region of interest" description="Disordered" evidence="1">
    <location>
        <begin position="806"/>
        <end position="829"/>
    </location>
</feature>
<dbReference type="EMBL" id="RCHS01003942">
    <property type="protein sequence ID" value="RMX38785.1"/>
    <property type="molecule type" value="Genomic_DNA"/>
</dbReference>
<feature type="compositionally biased region" description="Polar residues" evidence="1">
    <location>
        <begin position="554"/>
        <end position="563"/>
    </location>
</feature>
<organism evidence="3 4">
    <name type="scientific">Pocillopora damicornis</name>
    <name type="common">Cauliflower coral</name>
    <name type="synonym">Millepora damicornis</name>
    <dbReference type="NCBI Taxonomy" id="46731"/>
    <lineage>
        <taxon>Eukaryota</taxon>
        <taxon>Metazoa</taxon>
        <taxon>Cnidaria</taxon>
        <taxon>Anthozoa</taxon>
        <taxon>Hexacorallia</taxon>
        <taxon>Scleractinia</taxon>
        <taxon>Astrocoeniina</taxon>
        <taxon>Pocilloporidae</taxon>
        <taxon>Pocillopora</taxon>
    </lineage>
</organism>
<proteinExistence type="predicted"/>
<dbReference type="PANTHER" id="PTHR23287">
    <property type="entry name" value="RUBY-EYE2-LIKE PROTEIN"/>
    <property type="match status" value="1"/>
</dbReference>
<feature type="compositionally biased region" description="Low complexity" evidence="1">
    <location>
        <begin position="811"/>
        <end position="828"/>
    </location>
</feature>
<feature type="region of interest" description="Disordered" evidence="1">
    <location>
        <begin position="728"/>
        <end position="766"/>
    </location>
</feature>
<comment type="caution">
    <text evidence="3">The sequence shown here is derived from an EMBL/GenBank/DDBJ whole genome shotgun (WGS) entry which is preliminary data.</text>
</comment>
<dbReference type="Gene3D" id="2.130.10.10">
    <property type="entry name" value="YVTN repeat-like/Quinoprotein amine dehydrogenase"/>
    <property type="match status" value="1"/>
</dbReference>
<feature type="region of interest" description="Disordered" evidence="1">
    <location>
        <begin position="415"/>
        <end position="465"/>
    </location>
</feature>
<feature type="compositionally biased region" description="Basic residues" evidence="1">
    <location>
        <begin position="489"/>
        <end position="499"/>
    </location>
</feature>
<evidence type="ECO:0000313" key="4">
    <source>
        <dbReference type="Proteomes" id="UP000275408"/>
    </source>
</evidence>
<dbReference type="InterPro" id="IPR015943">
    <property type="entry name" value="WD40/YVTN_repeat-like_dom_sf"/>
</dbReference>
<dbReference type="InterPro" id="IPR006624">
    <property type="entry name" value="Beta-propeller_rpt_TECPR"/>
</dbReference>
<name>A0A3M6TBM6_POCDA</name>
<dbReference type="Pfam" id="PF19193">
    <property type="entry name" value="Tectonin"/>
    <property type="match status" value="2"/>
</dbReference>
<accession>A0A3M6TBM6</accession>